<feature type="domain" description="Acyl-CoA oxidase/dehydrogenase middle" evidence="7">
    <location>
        <begin position="121"/>
        <end position="192"/>
    </location>
</feature>
<evidence type="ECO:0000259" key="8">
    <source>
        <dbReference type="Pfam" id="PF02771"/>
    </source>
</evidence>
<dbReference type="SUPFAM" id="SSF56645">
    <property type="entry name" value="Acyl-CoA dehydrogenase NM domain-like"/>
    <property type="match status" value="1"/>
</dbReference>
<protein>
    <submittedName>
        <fullName evidence="9">Acyl-CoA dehydrogenase family protein</fullName>
        <ecNumber evidence="9">1.-.-.-</ecNumber>
    </submittedName>
</protein>
<evidence type="ECO:0000259" key="6">
    <source>
        <dbReference type="Pfam" id="PF00441"/>
    </source>
</evidence>
<dbReference type="InterPro" id="IPR006091">
    <property type="entry name" value="Acyl-CoA_Oxase/DH_mid-dom"/>
</dbReference>
<evidence type="ECO:0000259" key="7">
    <source>
        <dbReference type="Pfam" id="PF02770"/>
    </source>
</evidence>
<dbReference type="InterPro" id="IPR013786">
    <property type="entry name" value="AcylCoA_DH/ox_N"/>
</dbReference>
<keyword evidence="5 9" id="KW-0560">Oxidoreductase</keyword>
<dbReference type="PANTHER" id="PTHR43884:SF12">
    <property type="entry name" value="ISOVALERYL-COA DEHYDROGENASE, MITOCHONDRIAL-RELATED"/>
    <property type="match status" value="1"/>
</dbReference>
<dbReference type="Gene3D" id="1.20.140.10">
    <property type="entry name" value="Butyryl-CoA Dehydrogenase, subunit A, domain 3"/>
    <property type="match status" value="1"/>
</dbReference>
<reference evidence="9 10" key="1">
    <citation type="journal article" date="2024" name="Fungal Genet. Biol.">
        <title>The porcine skin microbiome exhibits broad fungal antagonism.</title>
        <authorList>
            <person name="De La Cruz K.F."/>
            <person name="Townsend E.C."/>
            <person name="Alex Cheong J.Z."/>
            <person name="Salamzade R."/>
            <person name="Liu A."/>
            <person name="Sandstrom S."/>
            <person name="Davila E."/>
            <person name="Huang L."/>
            <person name="Xu K.H."/>
            <person name="Wu S.Y."/>
            <person name="Meudt J.J."/>
            <person name="Shanmuganayagam D."/>
            <person name="Gibson A.L.F."/>
            <person name="Kalan L.R."/>
        </authorList>
    </citation>
    <scope>NUCLEOTIDE SEQUENCE [LARGE SCALE GENOMIC DNA]</scope>
    <source>
        <strain evidence="9 10">LK2625</strain>
    </source>
</reference>
<dbReference type="SUPFAM" id="SSF47203">
    <property type="entry name" value="Acyl-CoA dehydrogenase C-terminal domain-like"/>
    <property type="match status" value="1"/>
</dbReference>
<dbReference type="Gene3D" id="1.10.540.10">
    <property type="entry name" value="Acyl-CoA dehydrogenase/oxidase, N-terminal domain"/>
    <property type="match status" value="1"/>
</dbReference>
<dbReference type="InterPro" id="IPR046373">
    <property type="entry name" value="Acyl-CoA_Oxase/DH_mid-dom_sf"/>
</dbReference>
<dbReference type="Pfam" id="PF00441">
    <property type="entry name" value="Acyl-CoA_dh_1"/>
    <property type="match status" value="1"/>
</dbReference>
<dbReference type="PIRSF" id="PIRSF016578">
    <property type="entry name" value="HsaA"/>
    <property type="match status" value="1"/>
</dbReference>
<dbReference type="PANTHER" id="PTHR43884">
    <property type="entry name" value="ACYL-COA DEHYDROGENASE"/>
    <property type="match status" value="1"/>
</dbReference>
<dbReference type="Proteomes" id="UP001558481">
    <property type="component" value="Unassembled WGS sequence"/>
</dbReference>
<comment type="caution">
    <text evidence="9">The sequence shown here is derived from an EMBL/GenBank/DDBJ whole genome shotgun (WGS) entry which is preliminary data.</text>
</comment>
<dbReference type="EC" id="1.-.-.-" evidence="9"/>
<evidence type="ECO:0000256" key="4">
    <source>
        <dbReference type="ARBA" id="ARBA00022827"/>
    </source>
</evidence>
<keyword evidence="3 5" id="KW-0285">Flavoprotein</keyword>
<dbReference type="InterPro" id="IPR009075">
    <property type="entry name" value="AcylCo_DH/oxidase_C"/>
</dbReference>
<evidence type="ECO:0000313" key="10">
    <source>
        <dbReference type="Proteomes" id="UP001558481"/>
    </source>
</evidence>
<dbReference type="InterPro" id="IPR009100">
    <property type="entry name" value="AcylCoA_DH/oxidase_NM_dom_sf"/>
</dbReference>
<dbReference type="Pfam" id="PF02771">
    <property type="entry name" value="Acyl-CoA_dh_N"/>
    <property type="match status" value="1"/>
</dbReference>
<gene>
    <name evidence="9" type="ORF">VVR66_12925</name>
</gene>
<evidence type="ECO:0000313" key="9">
    <source>
        <dbReference type="EMBL" id="MEX3595618.1"/>
    </source>
</evidence>
<dbReference type="InterPro" id="IPR036250">
    <property type="entry name" value="AcylCo_DH-like_C"/>
</dbReference>
<comment type="similarity">
    <text evidence="2 5">Belongs to the acyl-CoA dehydrogenase family.</text>
</comment>
<comment type="cofactor">
    <cofactor evidence="1 5">
        <name>FAD</name>
        <dbReference type="ChEBI" id="CHEBI:57692"/>
    </cofactor>
</comment>
<organism evidence="9 10">
    <name type="scientific">Kocuria carniphila</name>
    <dbReference type="NCBI Taxonomy" id="262208"/>
    <lineage>
        <taxon>Bacteria</taxon>
        <taxon>Bacillati</taxon>
        <taxon>Actinomycetota</taxon>
        <taxon>Actinomycetes</taxon>
        <taxon>Micrococcales</taxon>
        <taxon>Micrococcaceae</taxon>
        <taxon>Kocuria</taxon>
    </lineage>
</organism>
<accession>A0ABV3V5D2</accession>
<dbReference type="EMBL" id="JAYWLU010000014">
    <property type="protein sequence ID" value="MEX3595618.1"/>
    <property type="molecule type" value="Genomic_DNA"/>
</dbReference>
<dbReference type="Gene3D" id="2.40.110.10">
    <property type="entry name" value="Butyryl-CoA Dehydrogenase, subunit A, domain 2"/>
    <property type="match status" value="1"/>
</dbReference>
<evidence type="ECO:0000256" key="2">
    <source>
        <dbReference type="ARBA" id="ARBA00009347"/>
    </source>
</evidence>
<evidence type="ECO:0000256" key="5">
    <source>
        <dbReference type="RuleBase" id="RU362125"/>
    </source>
</evidence>
<dbReference type="Pfam" id="PF02770">
    <property type="entry name" value="Acyl-CoA_dh_M"/>
    <property type="match status" value="1"/>
</dbReference>
<evidence type="ECO:0000256" key="3">
    <source>
        <dbReference type="ARBA" id="ARBA00022630"/>
    </source>
</evidence>
<evidence type="ECO:0000256" key="1">
    <source>
        <dbReference type="ARBA" id="ARBA00001974"/>
    </source>
</evidence>
<feature type="domain" description="Acyl-CoA dehydrogenase/oxidase N-terminal" evidence="8">
    <location>
        <begin position="6"/>
        <end position="115"/>
    </location>
</feature>
<name>A0ABV3V5D2_9MICC</name>
<sequence>MVHKDTERQAELRQTVRDFCADFGNEYWRAKDLERSYPQEFVDGITQKRLLAALIPEEYGGLGLGISEASIIMEEINRSGGHAAACHAQLYTMKAVLNHGSEWQKKEYLPSIADGSLRLQAFSITEEAAGSDTSSIQTRAVKDGDDWVITGHKNWTSRIDESDLLLVLTRTADKDAADRSAGLTLFLVDLRQVRAEQPDALRPVKVRTMFNYATNQIFYEGLRVPSSAVVGEVGKGFRYVIDGWNMERILLAAEAIGDGYWFIDKAVDYAKSREVFGRPIGANQGVQFPITEAYMKLRGADAIRWEACELADANEPCGAEANMAKYLASETAWEAANVCLNTYGGYGFVDQYDVERKFRENRMYQVAPVNNNMIKAFIGTKVLSMPRSY</sequence>
<proteinExistence type="inferred from homology"/>
<dbReference type="InterPro" id="IPR037069">
    <property type="entry name" value="AcylCoA_DH/ox_N_sf"/>
</dbReference>
<dbReference type="RefSeq" id="WP_095798590.1">
    <property type="nucleotide sequence ID" value="NZ_JAYWLT010000020.1"/>
</dbReference>
<keyword evidence="4 5" id="KW-0274">FAD</keyword>
<dbReference type="GO" id="GO:0016491">
    <property type="term" value="F:oxidoreductase activity"/>
    <property type="evidence" value="ECO:0007669"/>
    <property type="project" value="UniProtKB-KW"/>
</dbReference>
<keyword evidence="10" id="KW-1185">Reference proteome</keyword>
<feature type="domain" description="Acyl-CoA dehydrogenase/oxidase C-terminal" evidence="6">
    <location>
        <begin position="234"/>
        <end position="367"/>
    </location>
</feature>